<protein>
    <submittedName>
        <fullName evidence="4">Uncharacterized protein</fullName>
    </submittedName>
</protein>
<dbReference type="Proteomes" id="UP001166191">
    <property type="component" value="Unassembled WGS sequence"/>
</dbReference>
<evidence type="ECO:0000256" key="2">
    <source>
        <dbReference type="SAM" id="MobiDB-lite"/>
    </source>
</evidence>
<feature type="coiled-coil region" evidence="1">
    <location>
        <begin position="43"/>
        <end position="81"/>
    </location>
</feature>
<keyword evidence="3" id="KW-0472">Membrane</keyword>
<dbReference type="EMBL" id="JAHKNG010000001">
    <property type="protein sequence ID" value="MBU3028613.1"/>
    <property type="molecule type" value="Genomic_DNA"/>
</dbReference>
<evidence type="ECO:0000313" key="5">
    <source>
        <dbReference type="Proteomes" id="UP001166191"/>
    </source>
</evidence>
<gene>
    <name evidence="4" type="ORF">KNW02_00600</name>
</gene>
<feature type="compositionally biased region" description="Basic residues" evidence="2">
    <location>
        <begin position="105"/>
        <end position="116"/>
    </location>
</feature>
<organism evidence="4 5">
    <name type="scientific">Paracoccus marinaquae</name>
    <dbReference type="NCBI Taxonomy" id="2841926"/>
    <lineage>
        <taxon>Bacteria</taxon>
        <taxon>Pseudomonadati</taxon>
        <taxon>Pseudomonadota</taxon>
        <taxon>Alphaproteobacteria</taxon>
        <taxon>Rhodobacterales</taxon>
        <taxon>Paracoccaceae</taxon>
        <taxon>Paracoccus</taxon>
    </lineage>
</organism>
<evidence type="ECO:0000256" key="3">
    <source>
        <dbReference type="SAM" id="Phobius"/>
    </source>
</evidence>
<feature type="transmembrane region" description="Helical" evidence="3">
    <location>
        <begin position="6"/>
        <end position="26"/>
    </location>
</feature>
<keyword evidence="5" id="KW-1185">Reference proteome</keyword>
<keyword evidence="1" id="KW-0175">Coiled coil</keyword>
<keyword evidence="3" id="KW-0812">Transmembrane</keyword>
<sequence length="116" mass="12607">MTIETILQAALVVASVGLAAFCLMLARRLRRLNDLETGLGGAIAIMAAEVDRLEKAIRSAREEATEASEGLAAEISQARKERALWELRQRIGAAAQTEPAANLPRRLRKRKEVSGV</sequence>
<reference evidence="4" key="1">
    <citation type="submission" date="2021-06" db="EMBL/GenBank/DDBJ databases">
        <title>Paracoccus bacterium XHP0099 sp. nov., isolated from the surface waters of the Yellow Sea.</title>
        <authorList>
            <person name="Xue H."/>
            <person name="Zhang D."/>
        </authorList>
    </citation>
    <scope>NUCLEOTIDE SEQUENCE</scope>
    <source>
        <strain evidence="4">XHP0099</strain>
    </source>
</reference>
<evidence type="ECO:0000313" key="4">
    <source>
        <dbReference type="EMBL" id="MBU3028613.1"/>
    </source>
</evidence>
<comment type="caution">
    <text evidence="4">The sequence shown here is derived from an EMBL/GenBank/DDBJ whole genome shotgun (WGS) entry which is preliminary data.</text>
</comment>
<evidence type="ECO:0000256" key="1">
    <source>
        <dbReference type="SAM" id="Coils"/>
    </source>
</evidence>
<accession>A0ABS6ADD4</accession>
<keyword evidence="3" id="KW-1133">Transmembrane helix</keyword>
<name>A0ABS6ADD4_9RHOB</name>
<feature type="region of interest" description="Disordered" evidence="2">
    <location>
        <begin position="96"/>
        <end position="116"/>
    </location>
</feature>
<dbReference type="RefSeq" id="WP_216031309.1">
    <property type="nucleotide sequence ID" value="NZ_JAHKNG010000001.1"/>
</dbReference>
<proteinExistence type="predicted"/>